<evidence type="ECO:0000256" key="5">
    <source>
        <dbReference type="ARBA" id="ARBA00022989"/>
    </source>
</evidence>
<sequence length="436" mass="43276">MTTTTLAPSATTPSAAMLASLALATLLPSLAVSSANVALPTLAASLGAGLADVQWVVLAYLLATTSLIVGAGRLGDLLGRRRMLLAGIALFTAASALCVLAPTLPWLVAARALQGAGAAAMMALSMAMVGTALAKAPSGRAMGLLGTMSAAGTALGPSLGGALIALSGWPAVFAVNLPLGGLALLLVWRCLPADQERGGATRFDVPGTLWLAFTLAFFALGMTQHTGLLIVAAAGLLLFIRTEARAASPLVRLERLRDPALGAGLAMNALVSTVMMATLVVGPFHLGGALSLGAAAVGALMSVGPALSAFSGVPAGRLVDRFGTRRMTQLGLAMMVLGCGFIAVLPPSAVAYVGPLAVVTPGYALFQAANNTAVMAGVAVEQRGVMSGLLTLSRNLGLIAGASAMAAVYAAGGLGASFAIAVAMLALSLGLAKRAK</sequence>
<feature type="transmembrane region" description="Helical" evidence="7">
    <location>
        <begin position="290"/>
        <end position="310"/>
    </location>
</feature>
<evidence type="ECO:0000313" key="10">
    <source>
        <dbReference type="Proteomes" id="UP001180536"/>
    </source>
</evidence>
<keyword evidence="2" id="KW-0813">Transport</keyword>
<keyword evidence="6 7" id="KW-0472">Membrane</keyword>
<dbReference type="InterPro" id="IPR011701">
    <property type="entry name" value="MFS"/>
</dbReference>
<organism evidence="9 10">
    <name type="scientific">Pelomonas aquatica</name>
    <dbReference type="NCBI Taxonomy" id="431058"/>
    <lineage>
        <taxon>Bacteria</taxon>
        <taxon>Pseudomonadati</taxon>
        <taxon>Pseudomonadota</taxon>
        <taxon>Betaproteobacteria</taxon>
        <taxon>Burkholderiales</taxon>
        <taxon>Sphaerotilaceae</taxon>
        <taxon>Roseateles</taxon>
    </lineage>
</organism>
<feature type="transmembrane region" description="Helical" evidence="7">
    <location>
        <begin position="265"/>
        <end position="284"/>
    </location>
</feature>
<dbReference type="Gene3D" id="1.20.1720.10">
    <property type="entry name" value="Multidrug resistance protein D"/>
    <property type="match status" value="1"/>
</dbReference>
<feature type="transmembrane region" description="Helical" evidence="7">
    <location>
        <begin position="113"/>
        <end position="134"/>
    </location>
</feature>
<reference evidence="9 10" key="1">
    <citation type="submission" date="2023-07" db="EMBL/GenBank/DDBJ databases">
        <title>Sorghum-associated microbial communities from plants grown in Nebraska, USA.</title>
        <authorList>
            <person name="Schachtman D."/>
        </authorList>
    </citation>
    <scope>NUCLEOTIDE SEQUENCE [LARGE SCALE GENOMIC DNA]</scope>
    <source>
        <strain evidence="9 10">BE310</strain>
    </source>
</reference>
<evidence type="ECO:0000256" key="7">
    <source>
        <dbReference type="SAM" id="Phobius"/>
    </source>
</evidence>
<dbReference type="PRINTS" id="PR01036">
    <property type="entry name" value="TCRTETB"/>
</dbReference>
<evidence type="ECO:0000256" key="6">
    <source>
        <dbReference type="ARBA" id="ARBA00023136"/>
    </source>
</evidence>
<evidence type="ECO:0000313" key="9">
    <source>
        <dbReference type="EMBL" id="MDR7294764.1"/>
    </source>
</evidence>
<evidence type="ECO:0000256" key="4">
    <source>
        <dbReference type="ARBA" id="ARBA00022692"/>
    </source>
</evidence>
<feature type="transmembrane region" description="Helical" evidence="7">
    <location>
        <begin position="84"/>
        <end position="107"/>
    </location>
</feature>
<dbReference type="RefSeq" id="WP_056876539.1">
    <property type="nucleotide sequence ID" value="NZ_JAVDXQ010000001.1"/>
</dbReference>
<dbReference type="PANTHER" id="PTHR42718">
    <property type="entry name" value="MAJOR FACILITATOR SUPERFAMILY MULTIDRUG TRANSPORTER MFSC"/>
    <property type="match status" value="1"/>
</dbReference>
<dbReference type="CDD" id="cd17321">
    <property type="entry name" value="MFS_MMR_MDR_like"/>
    <property type="match status" value="1"/>
</dbReference>
<protein>
    <submittedName>
        <fullName evidence="9">MFS family permease</fullName>
    </submittedName>
</protein>
<dbReference type="Gene3D" id="1.20.1250.20">
    <property type="entry name" value="MFS general substrate transporter like domains"/>
    <property type="match status" value="1"/>
</dbReference>
<gene>
    <name evidence="9" type="ORF">J2X16_000085</name>
</gene>
<comment type="caution">
    <text evidence="9">The sequence shown here is derived from an EMBL/GenBank/DDBJ whole genome shotgun (WGS) entry which is preliminary data.</text>
</comment>
<evidence type="ECO:0000256" key="1">
    <source>
        <dbReference type="ARBA" id="ARBA00004651"/>
    </source>
</evidence>
<accession>A0ABU1Z2C2</accession>
<comment type="subcellular location">
    <subcellularLocation>
        <location evidence="1">Cell membrane</location>
        <topology evidence="1">Multi-pass membrane protein</topology>
    </subcellularLocation>
</comment>
<keyword evidence="4 7" id="KW-0812">Transmembrane</keyword>
<dbReference type="SUPFAM" id="SSF103473">
    <property type="entry name" value="MFS general substrate transporter"/>
    <property type="match status" value="1"/>
</dbReference>
<dbReference type="InterPro" id="IPR020846">
    <property type="entry name" value="MFS_dom"/>
</dbReference>
<name>A0ABU1Z2C2_9BURK</name>
<feature type="transmembrane region" description="Helical" evidence="7">
    <location>
        <begin position="396"/>
        <end position="427"/>
    </location>
</feature>
<feature type="transmembrane region" description="Helical" evidence="7">
    <location>
        <begin position="330"/>
        <end position="353"/>
    </location>
</feature>
<dbReference type="PANTHER" id="PTHR42718:SF46">
    <property type="entry name" value="BLR6921 PROTEIN"/>
    <property type="match status" value="1"/>
</dbReference>
<dbReference type="Pfam" id="PF07690">
    <property type="entry name" value="MFS_1"/>
    <property type="match status" value="1"/>
</dbReference>
<keyword evidence="10" id="KW-1185">Reference proteome</keyword>
<evidence type="ECO:0000256" key="3">
    <source>
        <dbReference type="ARBA" id="ARBA00022475"/>
    </source>
</evidence>
<feature type="transmembrane region" description="Helical" evidence="7">
    <location>
        <begin position="226"/>
        <end position="244"/>
    </location>
</feature>
<dbReference type="InterPro" id="IPR036259">
    <property type="entry name" value="MFS_trans_sf"/>
</dbReference>
<evidence type="ECO:0000256" key="2">
    <source>
        <dbReference type="ARBA" id="ARBA00022448"/>
    </source>
</evidence>
<dbReference type="Proteomes" id="UP001180536">
    <property type="component" value="Unassembled WGS sequence"/>
</dbReference>
<evidence type="ECO:0000259" key="8">
    <source>
        <dbReference type="PROSITE" id="PS50850"/>
    </source>
</evidence>
<proteinExistence type="predicted"/>
<dbReference type="EMBL" id="JAVDXQ010000001">
    <property type="protein sequence ID" value="MDR7294764.1"/>
    <property type="molecule type" value="Genomic_DNA"/>
</dbReference>
<keyword evidence="5 7" id="KW-1133">Transmembrane helix</keyword>
<feature type="transmembrane region" description="Helical" evidence="7">
    <location>
        <begin position="53"/>
        <end position="72"/>
    </location>
</feature>
<keyword evidence="3" id="KW-1003">Cell membrane</keyword>
<feature type="domain" description="Major facilitator superfamily (MFS) profile" evidence="8">
    <location>
        <begin position="17"/>
        <end position="436"/>
    </location>
</feature>
<dbReference type="PROSITE" id="PS50850">
    <property type="entry name" value="MFS"/>
    <property type="match status" value="1"/>
</dbReference>